<dbReference type="RefSeq" id="WP_184191994.1">
    <property type="nucleotide sequence ID" value="NZ_JACHGW010000001.1"/>
</dbReference>
<name>A0A7W9SM80_ARMRO</name>
<reference evidence="1 2" key="1">
    <citation type="submission" date="2020-08" db="EMBL/GenBank/DDBJ databases">
        <title>Genomic Encyclopedia of Type Strains, Phase IV (KMG-IV): sequencing the most valuable type-strain genomes for metagenomic binning, comparative biology and taxonomic classification.</title>
        <authorList>
            <person name="Goeker M."/>
        </authorList>
    </citation>
    <scope>NUCLEOTIDE SEQUENCE [LARGE SCALE GENOMIC DNA]</scope>
    <source>
        <strain evidence="1 2">DSM 23562</strain>
    </source>
</reference>
<comment type="caution">
    <text evidence="1">The sequence shown here is derived from an EMBL/GenBank/DDBJ whole genome shotgun (WGS) entry which is preliminary data.</text>
</comment>
<dbReference type="GO" id="GO:0006355">
    <property type="term" value="P:regulation of DNA-templated transcription"/>
    <property type="evidence" value="ECO:0007669"/>
    <property type="project" value="InterPro"/>
</dbReference>
<dbReference type="AlphaFoldDB" id="A0A7W9SM80"/>
<dbReference type="GO" id="GO:0003677">
    <property type="term" value="F:DNA binding"/>
    <property type="evidence" value="ECO:0007669"/>
    <property type="project" value="UniProtKB-KW"/>
</dbReference>
<dbReference type="EMBL" id="JACHGW010000001">
    <property type="protein sequence ID" value="MBB6048418.1"/>
    <property type="molecule type" value="Genomic_DNA"/>
</dbReference>
<sequence length="85" mass="9362">MIEPEALKQAPSACPLSPAMLRLLQDAVALGTTNNKLLASHRGCPEETIKSLFYRINLALGTKSRSEAIMKAISEKWIDIKSDQH</sequence>
<evidence type="ECO:0000313" key="2">
    <source>
        <dbReference type="Proteomes" id="UP000520814"/>
    </source>
</evidence>
<gene>
    <name evidence="1" type="ORF">HNQ39_000180</name>
</gene>
<dbReference type="Proteomes" id="UP000520814">
    <property type="component" value="Unassembled WGS sequence"/>
</dbReference>
<dbReference type="InterPro" id="IPR036388">
    <property type="entry name" value="WH-like_DNA-bd_sf"/>
</dbReference>
<accession>A0A7W9SM80</accession>
<keyword evidence="1" id="KW-0238">DNA-binding</keyword>
<proteinExistence type="predicted"/>
<organism evidence="1 2">
    <name type="scientific">Armatimonas rosea</name>
    <dbReference type="NCBI Taxonomy" id="685828"/>
    <lineage>
        <taxon>Bacteria</taxon>
        <taxon>Bacillati</taxon>
        <taxon>Armatimonadota</taxon>
        <taxon>Armatimonadia</taxon>
        <taxon>Armatimonadales</taxon>
        <taxon>Armatimonadaceae</taxon>
        <taxon>Armatimonas</taxon>
    </lineage>
</organism>
<protein>
    <submittedName>
        <fullName evidence="1">DNA-binding NarL/FixJ family response regulator</fullName>
    </submittedName>
</protein>
<dbReference type="InterPro" id="IPR016032">
    <property type="entry name" value="Sig_transdc_resp-reg_C-effctor"/>
</dbReference>
<dbReference type="Gene3D" id="1.10.10.10">
    <property type="entry name" value="Winged helix-like DNA-binding domain superfamily/Winged helix DNA-binding domain"/>
    <property type="match status" value="1"/>
</dbReference>
<evidence type="ECO:0000313" key="1">
    <source>
        <dbReference type="EMBL" id="MBB6048418.1"/>
    </source>
</evidence>
<dbReference type="SUPFAM" id="SSF46894">
    <property type="entry name" value="C-terminal effector domain of the bipartite response regulators"/>
    <property type="match status" value="1"/>
</dbReference>
<keyword evidence="2" id="KW-1185">Reference proteome</keyword>